<keyword evidence="2" id="KW-0547">Nucleotide-binding</keyword>
<evidence type="ECO:0000313" key="4">
    <source>
        <dbReference type="Proteomes" id="UP000194841"/>
    </source>
</evidence>
<dbReference type="AlphaFoldDB" id="A0A244CTI2"/>
<name>A0A244CTI2_PSEDV</name>
<evidence type="ECO:0000256" key="1">
    <source>
        <dbReference type="PIRSR" id="PIRSR011396-1"/>
    </source>
</evidence>
<accession>A0A244CTI2</accession>
<evidence type="ECO:0000256" key="2">
    <source>
        <dbReference type="PIRSR" id="PIRSR011396-2"/>
    </source>
</evidence>
<dbReference type="Gene3D" id="3.50.50.60">
    <property type="entry name" value="FAD/NAD(P)-binding domain"/>
    <property type="match status" value="1"/>
</dbReference>
<dbReference type="GO" id="GO:0004497">
    <property type="term" value="F:monooxygenase activity"/>
    <property type="evidence" value="ECO:0007669"/>
    <property type="project" value="InterPro"/>
</dbReference>
<feature type="binding site" evidence="2">
    <location>
        <position position="342"/>
    </location>
    <ligand>
        <name>L-tryptophan</name>
        <dbReference type="ChEBI" id="CHEBI:57912"/>
    </ligand>
</feature>
<feature type="binding site" evidence="2">
    <location>
        <position position="78"/>
    </location>
    <ligand>
        <name>7-chloro-L-tryptophan</name>
        <dbReference type="ChEBI" id="CHEBI:58713"/>
    </ligand>
</feature>
<dbReference type="GO" id="GO:0000166">
    <property type="term" value="F:nucleotide binding"/>
    <property type="evidence" value="ECO:0007669"/>
    <property type="project" value="UniProtKB-KW"/>
</dbReference>
<dbReference type="PANTHER" id="PTHR43747">
    <property type="entry name" value="FAD-BINDING PROTEIN"/>
    <property type="match status" value="1"/>
</dbReference>
<keyword evidence="2" id="KW-0285">Flavoprotein</keyword>
<proteinExistence type="predicted"/>
<sequence>MAQPIKNIVIIGGGTAGWMTAASLAKYVNQHATITLIESSDIATVGVGEATIPNIVQFNHNLGIDEVELIKATQATFKLGIQFENWTKTGGSFFHPFADYGLRIDNVDFHHYLQHANQLGGKHQLDEFSFACQLAQRGCFAQPHTHPSSPLADYAYAYHFDAGLYADFLKKFSKNLGVKHVIGTVEDVSLTADTGFIDYVTLTCGSQYHGDLFIDCSGFEGLLIEKALNTGYEDWSQWLLCDTAIAVQTTSTSEPDPFTRSIAQTAGWQWHIPLQHRTGNGYIFSRRHQSEEEAKALLLANIQGTPITTPRTIRFNPGRRKQIWNKNCIAIGLSSGFLEPLESTSISLIQTAIAKLLSFFPDMSFNPADIAEVNRLHNSELEQIRDFLIMHYTLTDKNDSPFWLDYQNIALPDGLSHKIALFKSRGHIAMYDNESFEPSSWLTFYRGYGITPKRIDPRAQAVPADVLQQRLMQMKQSIATAAQGALSHQAFISQHCLAEKE</sequence>
<protein>
    <submittedName>
        <fullName evidence="3">Tryptophan halogenase</fullName>
    </submittedName>
</protein>
<dbReference type="Proteomes" id="UP000194841">
    <property type="component" value="Unassembled WGS sequence"/>
</dbReference>
<reference evidence="3 4" key="1">
    <citation type="submission" date="2017-02" db="EMBL/GenBank/DDBJ databases">
        <title>Pseudoalteromonas ulvae TC14 Genome.</title>
        <authorList>
            <person name="Molmeret M."/>
        </authorList>
    </citation>
    <scope>NUCLEOTIDE SEQUENCE [LARGE SCALE GENOMIC DNA]</scope>
    <source>
        <strain evidence="3">TC14</strain>
    </source>
</reference>
<organism evidence="3 4">
    <name type="scientific">Pseudoalteromonas ulvae</name>
    <dbReference type="NCBI Taxonomy" id="107327"/>
    <lineage>
        <taxon>Bacteria</taxon>
        <taxon>Pseudomonadati</taxon>
        <taxon>Pseudomonadota</taxon>
        <taxon>Gammaproteobacteria</taxon>
        <taxon>Alteromonadales</taxon>
        <taxon>Pseudoalteromonadaceae</taxon>
        <taxon>Pseudoalteromonas</taxon>
    </lineage>
</organism>
<comment type="caution">
    <text evidence="3">The sequence shown here is derived from an EMBL/GenBank/DDBJ whole genome shotgun (WGS) entry which is preliminary data.</text>
</comment>
<dbReference type="InterPro" id="IPR006905">
    <property type="entry name" value="Flavin_halogenase"/>
</dbReference>
<feature type="binding site" evidence="2">
    <location>
        <begin position="13"/>
        <end position="16"/>
    </location>
    <ligand>
        <name>FAD</name>
        <dbReference type="ChEBI" id="CHEBI:57692"/>
    </ligand>
</feature>
<feature type="binding site" evidence="2">
    <location>
        <position position="333"/>
    </location>
    <ligand>
        <name>FAD</name>
        <dbReference type="ChEBI" id="CHEBI:57692"/>
    </ligand>
</feature>
<dbReference type="SUPFAM" id="SSF51905">
    <property type="entry name" value="FAD/NAD(P)-binding domain"/>
    <property type="match status" value="1"/>
</dbReference>
<feature type="binding site" evidence="2">
    <location>
        <position position="185"/>
    </location>
    <ligand>
        <name>FAD</name>
        <dbReference type="ChEBI" id="CHEBI:57692"/>
    </ligand>
</feature>
<dbReference type="PANTHER" id="PTHR43747:SF4">
    <property type="entry name" value="FLAVIN-DEPENDENT TRYPTOPHAN HALOGENASE"/>
    <property type="match status" value="1"/>
</dbReference>
<keyword evidence="2" id="KW-0274">FAD</keyword>
<dbReference type="Pfam" id="PF04820">
    <property type="entry name" value="Trp_halogenase"/>
    <property type="match status" value="1"/>
</dbReference>
<dbReference type="InterPro" id="IPR036188">
    <property type="entry name" value="FAD/NAD-bd_sf"/>
</dbReference>
<feature type="binding site" evidence="2">
    <location>
        <position position="346"/>
    </location>
    <ligand>
        <name>L-tryptophan</name>
        <dbReference type="ChEBI" id="CHEBI:57912"/>
    </ligand>
</feature>
<dbReference type="PIRSF" id="PIRSF011396">
    <property type="entry name" value="Trp_halogenase"/>
    <property type="match status" value="1"/>
</dbReference>
<gene>
    <name evidence="3" type="ORF">B1199_01115</name>
</gene>
<evidence type="ECO:0000313" key="3">
    <source>
        <dbReference type="EMBL" id="OUL58915.1"/>
    </source>
</evidence>
<feature type="active site" evidence="1">
    <location>
        <position position="78"/>
    </location>
</feature>
<dbReference type="InterPro" id="IPR050816">
    <property type="entry name" value="Flavin-dep_Halogenase_NPB"/>
</dbReference>
<dbReference type="RefSeq" id="WP_086742292.1">
    <property type="nucleotide sequence ID" value="NZ_MWPV01000001.1"/>
</dbReference>
<dbReference type="OrthoDB" id="7178350at2"/>
<dbReference type="InterPro" id="IPR033856">
    <property type="entry name" value="Trp_halogen"/>
</dbReference>
<keyword evidence="4" id="KW-1185">Reference proteome</keyword>
<dbReference type="EMBL" id="MWPV01000001">
    <property type="protein sequence ID" value="OUL58915.1"/>
    <property type="molecule type" value="Genomic_DNA"/>
</dbReference>